<accession>A0A1F6D161</accession>
<dbReference type="Proteomes" id="UP000177659">
    <property type="component" value="Unassembled WGS sequence"/>
</dbReference>
<dbReference type="Pfam" id="PF08241">
    <property type="entry name" value="Methyltransf_11"/>
    <property type="match status" value="1"/>
</dbReference>
<protein>
    <recommendedName>
        <fullName evidence="1">Methyltransferase type 11 domain-containing protein</fullName>
    </recommendedName>
</protein>
<dbReference type="InterPro" id="IPR013216">
    <property type="entry name" value="Methyltransf_11"/>
</dbReference>
<dbReference type="EMBL" id="MFLC01000022">
    <property type="protein sequence ID" value="OGG55060.1"/>
    <property type="molecule type" value="Genomic_DNA"/>
</dbReference>
<dbReference type="SUPFAM" id="SSF53335">
    <property type="entry name" value="S-adenosyl-L-methionine-dependent methyltransferases"/>
    <property type="match status" value="1"/>
</dbReference>
<name>A0A1F6D161_9BACT</name>
<feature type="domain" description="Methyltransferase type 11" evidence="1">
    <location>
        <begin position="68"/>
        <end position="115"/>
    </location>
</feature>
<evidence type="ECO:0000313" key="3">
    <source>
        <dbReference type="Proteomes" id="UP000177659"/>
    </source>
</evidence>
<dbReference type="AlphaFoldDB" id="A0A1F6D161"/>
<proteinExistence type="predicted"/>
<sequence length="204" mass="23760">MTPWETFYKEKVTFILTDSKSVVDVGGGLRISKVAGNRYDPRHRWMEPLLSRVEYTILDTTPTYHPDIIGDIQALPFEDDSQEAIVCLSVLESVEDPMKAMHEIRRVLKQGGYAFLYVPFLYYYHAEKGYYKDFWRFSEDAISYLCKDFSSVEIQKLHGAIETWIKISPLGRSRLLLFLARIGDVVFRKTESKQTSGFYVFLKK</sequence>
<evidence type="ECO:0000313" key="2">
    <source>
        <dbReference type="EMBL" id="OGG55060.1"/>
    </source>
</evidence>
<dbReference type="Gene3D" id="3.40.50.150">
    <property type="entry name" value="Vaccinia Virus protein VP39"/>
    <property type="match status" value="1"/>
</dbReference>
<comment type="caution">
    <text evidence="2">The sequence shown here is derived from an EMBL/GenBank/DDBJ whole genome shotgun (WGS) entry which is preliminary data.</text>
</comment>
<organism evidence="2 3">
    <name type="scientific">Candidatus Kaiserbacteria bacterium RIFCSPHIGHO2_02_FULL_49_11</name>
    <dbReference type="NCBI Taxonomy" id="1798489"/>
    <lineage>
        <taxon>Bacteria</taxon>
        <taxon>Candidatus Kaiseribacteriota</taxon>
    </lineage>
</organism>
<reference evidence="2 3" key="1">
    <citation type="journal article" date="2016" name="Nat. Commun.">
        <title>Thousands of microbial genomes shed light on interconnected biogeochemical processes in an aquifer system.</title>
        <authorList>
            <person name="Anantharaman K."/>
            <person name="Brown C.T."/>
            <person name="Hug L.A."/>
            <person name="Sharon I."/>
            <person name="Castelle C.J."/>
            <person name="Probst A.J."/>
            <person name="Thomas B.C."/>
            <person name="Singh A."/>
            <person name="Wilkins M.J."/>
            <person name="Karaoz U."/>
            <person name="Brodie E.L."/>
            <person name="Williams K.H."/>
            <person name="Hubbard S.S."/>
            <person name="Banfield J.F."/>
        </authorList>
    </citation>
    <scope>NUCLEOTIDE SEQUENCE [LARGE SCALE GENOMIC DNA]</scope>
</reference>
<dbReference type="GO" id="GO:0008757">
    <property type="term" value="F:S-adenosylmethionine-dependent methyltransferase activity"/>
    <property type="evidence" value="ECO:0007669"/>
    <property type="project" value="InterPro"/>
</dbReference>
<evidence type="ECO:0000259" key="1">
    <source>
        <dbReference type="Pfam" id="PF08241"/>
    </source>
</evidence>
<dbReference type="InterPro" id="IPR029063">
    <property type="entry name" value="SAM-dependent_MTases_sf"/>
</dbReference>
<gene>
    <name evidence="2" type="ORF">A3D62_00260</name>
</gene>